<evidence type="ECO:0000313" key="2">
    <source>
        <dbReference type="Ensembl" id="ENSCPBP00000038054.1"/>
    </source>
</evidence>
<evidence type="ECO:0000256" key="1">
    <source>
        <dbReference type="SAM" id="MobiDB-lite"/>
    </source>
</evidence>
<feature type="compositionally biased region" description="Basic and acidic residues" evidence="1">
    <location>
        <begin position="1"/>
        <end position="13"/>
    </location>
</feature>
<dbReference type="Proteomes" id="UP000694380">
    <property type="component" value="Unplaced"/>
</dbReference>
<feature type="compositionally biased region" description="Polar residues" evidence="1">
    <location>
        <begin position="319"/>
        <end position="330"/>
    </location>
</feature>
<feature type="compositionally biased region" description="Basic and acidic residues" evidence="1">
    <location>
        <begin position="343"/>
        <end position="354"/>
    </location>
</feature>
<dbReference type="AlphaFoldDB" id="A0A8C3PEZ2"/>
<organism evidence="2 3">
    <name type="scientific">Chrysemys picta bellii</name>
    <name type="common">Western painted turtle</name>
    <name type="synonym">Emys bellii</name>
    <dbReference type="NCBI Taxonomy" id="8478"/>
    <lineage>
        <taxon>Eukaryota</taxon>
        <taxon>Metazoa</taxon>
        <taxon>Chordata</taxon>
        <taxon>Craniata</taxon>
        <taxon>Vertebrata</taxon>
        <taxon>Euteleostomi</taxon>
        <taxon>Archelosauria</taxon>
        <taxon>Testudinata</taxon>
        <taxon>Testudines</taxon>
        <taxon>Cryptodira</taxon>
        <taxon>Durocryptodira</taxon>
        <taxon>Testudinoidea</taxon>
        <taxon>Emydidae</taxon>
        <taxon>Chrysemys</taxon>
    </lineage>
</organism>
<feature type="compositionally biased region" description="Gly residues" evidence="1">
    <location>
        <begin position="359"/>
        <end position="369"/>
    </location>
</feature>
<feature type="compositionally biased region" description="Basic and acidic residues" evidence="1">
    <location>
        <begin position="20"/>
        <end position="33"/>
    </location>
</feature>
<dbReference type="Pfam" id="PF13516">
    <property type="entry name" value="LRR_6"/>
    <property type="match status" value="3"/>
</dbReference>
<dbReference type="InterPro" id="IPR001611">
    <property type="entry name" value="Leu-rich_rpt"/>
</dbReference>
<feature type="region of interest" description="Disordered" evidence="1">
    <location>
        <begin position="1"/>
        <end position="33"/>
    </location>
</feature>
<dbReference type="InterPro" id="IPR053040">
    <property type="entry name" value="LRR-containing_protein_71"/>
</dbReference>
<dbReference type="PANTHER" id="PTHR46984:SF1">
    <property type="entry name" value="LEUCINE-RICH REPEAT-CONTAINING PROTEIN 71"/>
    <property type="match status" value="1"/>
</dbReference>
<keyword evidence="3" id="KW-1185">Reference proteome</keyword>
<proteinExistence type="predicted"/>
<dbReference type="Ensembl" id="ENSCPBT00000044626.1">
    <property type="protein sequence ID" value="ENSCPBP00000038054.1"/>
    <property type="gene ID" value="ENSCPBG00000026360.1"/>
</dbReference>
<feature type="compositionally biased region" description="Basic and acidic residues" evidence="1">
    <location>
        <begin position="300"/>
        <end position="318"/>
    </location>
</feature>
<protein>
    <submittedName>
        <fullName evidence="2">Leucine rich repeat containing 71</fullName>
    </submittedName>
</protein>
<dbReference type="InterPro" id="IPR032675">
    <property type="entry name" value="LRR_dom_sf"/>
</dbReference>
<gene>
    <name evidence="2" type="primary">LRRC71</name>
</gene>
<name>A0A8C3PEZ2_CHRPI</name>
<dbReference type="SMART" id="SM00368">
    <property type="entry name" value="LRR_RI"/>
    <property type="match status" value="3"/>
</dbReference>
<dbReference type="SUPFAM" id="SSF52047">
    <property type="entry name" value="RNI-like"/>
    <property type="match status" value="1"/>
</dbReference>
<feature type="region of interest" description="Disordered" evidence="1">
    <location>
        <begin position="300"/>
        <end position="405"/>
    </location>
</feature>
<evidence type="ECO:0000313" key="3">
    <source>
        <dbReference type="Proteomes" id="UP000694380"/>
    </source>
</evidence>
<accession>A0A8C3PEZ2</accession>
<dbReference type="Gene3D" id="3.80.10.10">
    <property type="entry name" value="Ribonuclease Inhibitor"/>
    <property type="match status" value="2"/>
</dbReference>
<dbReference type="GeneTree" id="ENSGT00440000034367"/>
<feature type="region of interest" description="Disordered" evidence="1">
    <location>
        <begin position="582"/>
        <end position="609"/>
    </location>
</feature>
<sequence length="609" mass="65764">MGKKGDRGAKEKVAGVILEEEGKNAAKRTDQHGEEEYQCTGILEQDFNELCSRAGLTKIPKVTVRLQSTSNLFPPEESNTLTEKEVPASLTQIQNKYAYFRPCIQTELEHDDPKSVREIFLRGWKIEEKMLGVFSKCLPTLANLQAVHLWKVGLTDLSLFSLIAILPNCPTLKTLTLEGNPLAEGSFYRLIGEESTLAHVSLRNNNIGDADAKLIGQALSTLKSSNKSLVSLTLSFNHISDLGAGYIAEGLRLNRSLLCLSLAHNQIGDQGALKLAEVLGPFALTHTEVVERRRLLLEKESQERSRSPLRHADAKSSERPSSLVSNTTIDKLQASKQSRSASKKKEPSKKEEKGQASAAGGGGVGGGPGFVPAKKEDAKQAKKMVSTPEQKVVRGKGAKSGAKEKRSLPLELEVMEPTEIMNPLLEQAEHRDGKVFLPGNRVLINLNLTCTSARGPGLAGNPPSRLAGQVPPHRVALAPLGRPALGQRAGLGAVAMGRRCSSLCQACVSPFERGLQPLVLGPAVPTELLQYHPPFSTPSMRPSLVTHLSARWLVGSLGWPDPQQRQETLMLLEPDADPLPHSSCASVSGHRPCLRSQANPSLGPRGNGV</sequence>
<reference evidence="2" key="2">
    <citation type="submission" date="2025-09" db="UniProtKB">
        <authorList>
            <consortium name="Ensembl"/>
        </authorList>
    </citation>
    <scope>IDENTIFICATION</scope>
</reference>
<reference evidence="2" key="1">
    <citation type="submission" date="2025-08" db="UniProtKB">
        <authorList>
            <consortium name="Ensembl"/>
        </authorList>
    </citation>
    <scope>IDENTIFICATION</scope>
</reference>
<dbReference type="PANTHER" id="PTHR46984">
    <property type="entry name" value="LEUCINE-RICH REPEAT-CONTAINING PROTEIN 71"/>
    <property type="match status" value="1"/>
</dbReference>